<dbReference type="InterPro" id="IPR011701">
    <property type="entry name" value="MFS"/>
</dbReference>
<reference evidence="11" key="1">
    <citation type="submission" date="2016-05" db="EMBL/GenBank/DDBJ databases">
        <title>Comparative genomics of biotechnologically important yeasts.</title>
        <authorList>
            <consortium name="DOE Joint Genome Institute"/>
            <person name="Riley R."/>
            <person name="Haridas S."/>
            <person name="Wolfe K.H."/>
            <person name="Lopes M.R."/>
            <person name="Hittinger C.T."/>
            <person name="Goker M."/>
            <person name="Salamov A."/>
            <person name="Wisecaver J."/>
            <person name="Long T.M."/>
            <person name="Aerts A.L."/>
            <person name="Barry K."/>
            <person name="Choi C."/>
            <person name="Clum A."/>
            <person name="Coughlan A.Y."/>
            <person name="Deshpande S."/>
            <person name="Douglass A.P."/>
            <person name="Hanson S.J."/>
            <person name="Klenk H.-P."/>
            <person name="Labutti K."/>
            <person name="Lapidus A."/>
            <person name="Lindquist E."/>
            <person name="Lipzen A."/>
            <person name="Meier-Kolthoff J.P."/>
            <person name="Ohm R.A."/>
            <person name="Otillar R.P."/>
            <person name="Pangilinan J."/>
            <person name="Peng Y."/>
            <person name="Rokas A."/>
            <person name="Rosa C.A."/>
            <person name="Scheuner C."/>
            <person name="Sibirny A.A."/>
            <person name="Slot J.C."/>
            <person name="Stielow J.B."/>
            <person name="Sun H."/>
            <person name="Kurtzman C.P."/>
            <person name="Blackwell M."/>
            <person name="Grigoriev I.V."/>
            <person name="Jeffries T.W."/>
        </authorList>
    </citation>
    <scope>NUCLEOTIDE SEQUENCE [LARGE SCALE GENOMIC DNA]</scope>
    <source>
        <strain evidence="11">NRRL Y-12698</strain>
    </source>
</reference>
<dbReference type="PANTHER" id="PTHR21576:SF45">
    <property type="entry name" value="TRANSPORTER MCH1-RELATED"/>
    <property type="match status" value="1"/>
</dbReference>
<name>A0A1E3QQM5_9ASCO</name>
<evidence type="ECO:0000256" key="6">
    <source>
        <dbReference type="ARBA" id="ARBA00022989"/>
    </source>
</evidence>
<feature type="transmembrane region" description="Helical" evidence="9">
    <location>
        <begin position="31"/>
        <end position="52"/>
    </location>
</feature>
<accession>A0A1E3QQM5</accession>
<dbReference type="GO" id="GO:0022857">
    <property type="term" value="F:transmembrane transporter activity"/>
    <property type="evidence" value="ECO:0007669"/>
    <property type="project" value="InterPro"/>
</dbReference>
<dbReference type="AlphaFoldDB" id="A0A1E3QQM5"/>
<feature type="transmembrane region" description="Helical" evidence="9">
    <location>
        <begin position="64"/>
        <end position="82"/>
    </location>
</feature>
<dbReference type="PANTHER" id="PTHR21576">
    <property type="entry name" value="UNCHARACTERIZED NODULIN-LIKE PROTEIN"/>
    <property type="match status" value="1"/>
</dbReference>
<protein>
    <recommendedName>
        <fullName evidence="8">Probable transporter MCH1</fullName>
    </recommendedName>
</protein>
<keyword evidence="3" id="KW-0813">Transport</keyword>
<dbReference type="GO" id="GO:0000329">
    <property type="term" value="C:fungal-type vacuole membrane"/>
    <property type="evidence" value="ECO:0007669"/>
    <property type="project" value="EnsemblFungi"/>
</dbReference>
<evidence type="ECO:0000256" key="5">
    <source>
        <dbReference type="ARBA" id="ARBA00022692"/>
    </source>
</evidence>
<comment type="similarity">
    <text evidence="2">Belongs to the major facilitator superfamily.</text>
</comment>
<dbReference type="Pfam" id="PF07690">
    <property type="entry name" value="MFS_1"/>
    <property type="match status" value="1"/>
</dbReference>
<evidence type="ECO:0000256" key="8">
    <source>
        <dbReference type="ARBA" id="ARBA00039330"/>
    </source>
</evidence>
<dbReference type="Gene3D" id="1.20.1250.20">
    <property type="entry name" value="MFS general substrate transporter like domains"/>
    <property type="match status" value="1"/>
</dbReference>
<evidence type="ECO:0000256" key="9">
    <source>
        <dbReference type="SAM" id="Phobius"/>
    </source>
</evidence>
<feature type="transmembrane region" description="Helical" evidence="9">
    <location>
        <begin position="94"/>
        <end position="116"/>
    </location>
</feature>
<keyword evidence="11" id="KW-1185">Reference proteome</keyword>
<keyword evidence="7 9" id="KW-0472">Membrane</keyword>
<evidence type="ECO:0000313" key="11">
    <source>
        <dbReference type="Proteomes" id="UP000094336"/>
    </source>
</evidence>
<evidence type="ECO:0000256" key="1">
    <source>
        <dbReference type="ARBA" id="ARBA00004128"/>
    </source>
</evidence>
<proteinExistence type="inferred from homology"/>
<dbReference type="SUPFAM" id="SSF103473">
    <property type="entry name" value="MFS general substrate transporter"/>
    <property type="match status" value="1"/>
</dbReference>
<dbReference type="STRING" id="984486.A0A1E3QQM5"/>
<dbReference type="InterPro" id="IPR036259">
    <property type="entry name" value="MFS_trans_sf"/>
</dbReference>
<dbReference type="Proteomes" id="UP000094336">
    <property type="component" value="Unassembled WGS sequence"/>
</dbReference>
<keyword evidence="6 9" id="KW-1133">Transmembrane helix</keyword>
<dbReference type="GeneID" id="30146859"/>
<keyword evidence="5 9" id="KW-0812">Transmembrane</keyword>
<evidence type="ECO:0000256" key="7">
    <source>
        <dbReference type="ARBA" id="ARBA00023136"/>
    </source>
</evidence>
<keyword evidence="4" id="KW-0926">Vacuole</keyword>
<feature type="transmembrane region" description="Helical" evidence="9">
    <location>
        <begin position="408"/>
        <end position="428"/>
    </location>
</feature>
<feature type="transmembrane region" description="Helical" evidence="9">
    <location>
        <begin position="340"/>
        <end position="358"/>
    </location>
</feature>
<dbReference type="RefSeq" id="XP_018984700.1">
    <property type="nucleotide sequence ID" value="XM_019129006.1"/>
</dbReference>
<evidence type="ECO:0000256" key="3">
    <source>
        <dbReference type="ARBA" id="ARBA00022448"/>
    </source>
</evidence>
<feature type="transmembrane region" description="Helical" evidence="9">
    <location>
        <begin position="448"/>
        <end position="467"/>
    </location>
</feature>
<evidence type="ECO:0000256" key="4">
    <source>
        <dbReference type="ARBA" id="ARBA00022554"/>
    </source>
</evidence>
<evidence type="ECO:0000313" key="10">
    <source>
        <dbReference type="EMBL" id="ODQ79372.1"/>
    </source>
</evidence>
<feature type="transmembrane region" description="Helical" evidence="9">
    <location>
        <begin position="157"/>
        <end position="178"/>
    </location>
</feature>
<feature type="transmembrane region" description="Helical" evidence="9">
    <location>
        <begin position="198"/>
        <end position="218"/>
    </location>
</feature>
<comment type="subcellular location">
    <subcellularLocation>
        <location evidence="1">Vacuole membrane</location>
        <topology evidence="1">Multi-pass membrane protein</topology>
    </subcellularLocation>
</comment>
<dbReference type="OrthoDB" id="199930at2759"/>
<organism evidence="10 11">
    <name type="scientific">Babjeviella inositovora NRRL Y-12698</name>
    <dbReference type="NCBI Taxonomy" id="984486"/>
    <lineage>
        <taxon>Eukaryota</taxon>
        <taxon>Fungi</taxon>
        <taxon>Dikarya</taxon>
        <taxon>Ascomycota</taxon>
        <taxon>Saccharomycotina</taxon>
        <taxon>Pichiomycetes</taxon>
        <taxon>Serinales incertae sedis</taxon>
        <taxon>Babjeviella</taxon>
    </lineage>
</organism>
<feature type="transmembrane region" description="Helical" evidence="9">
    <location>
        <begin position="122"/>
        <end position="145"/>
    </location>
</feature>
<evidence type="ECO:0000256" key="2">
    <source>
        <dbReference type="ARBA" id="ARBA00008335"/>
    </source>
</evidence>
<feature type="transmembrane region" description="Helical" evidence="9">
    <location>
        <begin position="378"/>
        <end position="401"/>
    </location>
</feature>
<dbReference type="EMBL" id="KV454432">
    <property type="protein sequence ID" value="ODQ79372.1"/>
    <property type="molecule type" value="Genomic_DNA"/>
</dbReference>
<gene>
    <name evidence="10" type="ORF">BABINDRAFT_161778</name>
</gene>
<sequence>MTNLSSVEAWLTHHIRQYLNTNFSQPTLKKLAFALALVSCLSAGSILLFSLFSPSLTHTLHYTLVNINTIASCSALGMYLFLPLLGHLADKHGPVILSTLSLIMFVPNYFLLAMAYKHEWSYWYMCFAFACIGCGTSSLYFSSLLTCAKIYPNLKGMAISAPVTCYGLSALMGAQFLKLAYFRNQTAVTTSDEDILDLYRVFMSLTVMYFFVGLFNWVSASIVAIERAVVFDEASPLLTNDEEPNASRKSTTRRFRDFLRDKTAWLLLVSLFLNLGPEEMYLNNMSSMLKTVYAAYPGLTHYSLLVPDQLSLHSTSSTLSRLIMGGVSDYAASRFGFCRVYLLIGCVAIAGVSQYLLMDSNHYLALLRPPAFFNLVSMLVGASYGGIFTLYPTVVASVWGIDMMGSTWGSFMVAPAIASVTFNLLYAQRYDKYCQVNATELGHCLSPFFSMTTVCFAVSAVIILAVWKLSWMKRGLVVF</sequence>